<keyword evidence="2" id="KW-1185">Reference proteome</keyword>
<comment type="caution">
    <text evidence="1">The sequence shown here is derived from an EMBL/GenBank/DDBJ whole genome shotgun (WGS) entry which is preliminary data.</text>
</comment>
<dbReference type="EMBL" id="NBNE01019238">
    <property type="protein sequence ID" value="OWY91894.1"/>
    <property type="molecule type" value="Genomic_DNA"/>
</dbReference>
<dbReference type="InterPro" id="IPR039537">
    <property type="entry name" value="Retrotran_Ty1/copia-like"/>
</dbReference>
<name>A0A225UFN6_9STRA</name>
<proteinExistence type="predicted"/>
<accession>A0A225UFN6</accession>
<dbReference type="AlphaFoldDB" id="A0A225UFN6"/>
<evidence type="ECO:0000313" key="2">
    <source>
        <dbReference type="Proteomes" id="UP000198211"/>
    </source>
</evidence>
<dbReference type="OrthoDB" id="123877at2759"/>
<dbReference type="SUPFAM" id="SSF53098">
    <property type="entry name" value="Ribonuclease H-like"/>
    <property type="match status" value="1"/>
</dbReference>
<dbReference type="Gene3D" id="3.30.420.10">
    <property type="entry name" value="Ribonuclease H-like superfamily/Ribonuclease H"/>
    <property type="match status" value="1"/>
</dbReference>
<dbReference type="Proteomes" id="UP000198211">
    <property type="component" value="Unassembled WGS sequence"/>
</dbReference>
<dbReference type="PANTHER" id="PTHR42648:SF28">
    <property type="entry name" value="TRANSPOSON-ENCODED PROTEIN WITH RIBONUCLEASE H-LIKE AND RETROVIRUS ZINC FINGER-LIKE DOMAINS"/>
    <property type="match status" value="1"/>
</dbReference>
<reference evidence="2" key="1">
    <citation type="submission" date="2017-03" db="EMBL/GenBank/DDBJ databases">
        <title>Phytopthora megakarya and P. palmivora, two closely related causual agents of cacao black pod achieved similar genome size and gene model numbers by different mechanisms.</title>
        <authorList>
            <person name="Ali S."/>
            <person name="Shao J."/>
            <person name="Larry D.J."/>
            <person name="Kronmiller B."/>
            <person name="Shen D."/>
            <person name="Strem M.D."/>
            <person name="Melnick R.L."/>
            <person name="Guiltinan M.J."/>
            <person name="Tyler B.M."/>
            <person name="Meinhardt L.W."/>
            <person name="Bailey B.A."/>
        </authorList>
    </citation>
    <scope>NUCLEOTIDE SEQUENCE [LARGE SCALE GENOMIC DNA]</scope>
    <source>
        <strain evidence="2">zdho120</strain>
    </source>
</reference>
<feature type="non-terminal residue" evidence="1">
    <location>
        <position position="184"/>
    </location>
</feature>
<organism evidence="1 2">
    <name type="scientific">Phytophthora megakarya</name>
    <dbReference type="NCBI Taxonomy" id="4795"/>
    <lineage>
        <taxon>Eukaryota</taxon>
        <taxon>Sar</taxon>
        <taxon>Stramenopiles</taxon>
        <taxon>Oomycota</taxon>
        <taxon>Peronosporomycetes</taxon>
        <taxon>Peronosporales</taxon>
        <taxon>Peronosporaceae</taxon>
        <taxon>Phytophthora</taxon>
    </lineage>
</organism>
<dbReference type="GO" id="GO:0003676">
    <property type="term" value="F:nucleic acid binding"/>
    <property type="evidence" value="ECO:0007669"/>
    <property type="project" value="InterPro"/>
</dbReference>
<gene>
    <name evidence="1" type="ORF">PHMEG_00039324</name>
</gene>
<protein>
    <submittedName>
        <fullName evidence="1">Transposon Polyprotein integrase</fullName>
    </submittedName>
</protein>
<dbReference type="PANTHER" id="PTHR42648">
    <property type="entry name" value="TRANSPOSASE, PUTATIVE-RELATED"/>
    <property type="match status" value="1"/>
</dbReference>
<evidence type="ECO:0000313" key="1">
    <source>
        <dbReference type="EMBL" id="OWY91894.1"/>
    </source>
</evidence>
<dbReference type="InterPro" id="IPR012337">
    <property type="entry name" value="RNaseH-like_sf"/>
</dbReference>
<dbReference type="STRING" id="4795.A0A225UFN6"/>
<dbReference type="InterPro" id="IPR036397">
    <property type="entry name" value="RNaseH_sf"/>
</dbReference>
<sequence length="184" mass="20979">MQQCVLWADRQAGRGTKKIVQREFEPAENEKFPVQRVLTDKGCEFVNTAIEHWYAARGIEHIKVGPRSSHLNPCERTHQSLMEMTKVQMQAAGFPRSFWLYALKNAACIKTRVYAKPIEGKMFGVKPDVHRIRKFGSLAYVHVPVSPEKHKQDANAFVSFVLGYAEETFVAQVRVQEDITYGPA</sequence>